<dbReference type="Proteomes" id="UP000618795">
    <property type="component" value="Unassembled WGS sequence"/>
</dbReference>
<evidence type="ECO:0000313" key="2">
    <source>
        <dbReference type="EMBL" id="GGU93742.1"/>
    </source>
</evidence>
<evidence type="ECO:0000313" key="3">
    <source>
        <dbReference type="Proteomes" id="UP000618795"/>
    </source>
</evidence>
<evidence type="ECO:0000256" key="1">
    <source>
        <dbReference type="SAM" id="MobiDB-lite"/>
    </source>
</evidence>
<reference evidence="2" key="1">
    <citation type="journal article" date="2014" name="Int. J. Syst. Evol. Microbiol.">
        <title>Complete genome sequence of Corynebacterium casei LMG S-19264T (=DSM 44701T), isolated from a smear-ripened cheese.</title>
        <authorList>
            <consortium name="US DOE Joint Genome Institute (JGI-PGF)"/>
            <person name="Walter F."/>
            <person name="Albersmeier A."/>
            <person name="Kalinowski J."/>
            <person name="Ruckert C."/>
        </authorList>
    </citation>
    <scope>NUCLEOTIDE SEQUENCE</scope>
    <source>
        <strain evidence="2">JCM 4369</strain>
    </source>
</reference>
<protein>
    <submittedName>
        <fullName evidence="2">Uncharacterized protein</fullName>
    </submittedName>
</protein>
<comment type="caution">
    <text evidence="2">The sequence shown here is derived from an EMBL/GenBank/DDBJ whole genome shotgun (WGS) entry which is preliminary data.</text>
</comment>
<feature type="region of interest" description="Disordered" evidence="1">
    <location>
        <begin position="38"/>
        <end position="72"/>
    </location>
</feature>
<accession>A0A918IAJ6</accession>
<reference evidence="2" key="2">
    <citation type="submission" date="2020-09" db="EMBL/GenBank/DDBJ databases">
        <authorList>
            <person name="Sun Q."/>
            <person name="Ohkuma M."/>
        </authorList>
    </citation>
    <scope>NUCLEOTIDE SEQUENCE</scope>
    <source>
        <strain evidence="2">JCM 4369</strain>
    </source>
</reference>
<dbReference type="EMBL" id="BMTD01000005">
    <property type="protein sequence ID" value="GGU93742.1"/>
    <property type="molecule type" value="Genomic_DNA"/>
</dbReference>
<dbReference type="AlphaFoldDB" id="A0A918IAJ6"/>
<name>A0A918IAJ6_9ACTN</name>
<proteinExistence type="predicted"/>
<gene>
    <name evidence="2" type="ORF">GCM10010260_31020</name>
</gene>
<keyword evidence="3" id="KW-1185">Reference proteome</keyword>
<organism evidence="2 3">
    <name type="scientific">Streptomyces filipinensis</name>
    <dbReference type="NCBI Taxonomy" id="66887"/>
    <lineage>
        <taxon>Bacteria</taxon>
        <taxon>Bacillati</taxon>
        <taxon>Actinomycetota</taxon>
        <taxon>Actinomycetes</taxon>
        <taxon>Kitasatosporales</taxon>
        <taxon>Streptomycetaceae</taxon>
        <taxon>Streptomyces</taxon>
    </lineage>
</organism>
<sequence length="102" mass="11558">MFEDPFDGLPDQFVERFTSTVMQREADTKRHLAHPASFYHSQSPHTAGGTRVDGPEPIARPRSRLSMRLNDRGTCNGRVRPWCAVTHRRHGAETVPRVTAPH</sequence>